<accession>A0AAW9SI98</accession>
<feature type="region of interest" description="Disordered" evidence="1">
    <location>
        <begin position="26"/>
        <end position="49"/>
    </location>
</feature>
<dbReference type="RefSeq" id="WP_347658441.1">
    <property type="nucleotide sequence ID" value="NZ_JASOOY020000015.1"/>
</dbReference>
<reference evidence="2" key="1">
    <citation type="submission" date="2023-05" db="EMBL/GenBank/DDBJ databases">
        <authorList>
            <person name="Du J."/>
        </authorList>
    </citation>
    <scope>NUCLEOTIDE SEQUENCE</scope>
    <source>
        <strain evidence="2">UMB1064</strain>
    </source>
</reference>
<name>A0AAW9SI98_CORAY</name>
<protein>
    <submittedName>
        <fullName evidence="2">Uncharacterized protein</fullName>
    </submittedName>
</protein>
<dbReference type="EMBL" id="JASOOY020000015">
    <property type="protein sequence ID" value="MEO3716914.1"/>
    <property type="molecule type" value="Genomic_DNA"/>
</dbReference>
<evidence type="ECO:0000256" key="1">
    <source>
        <dbReference type="SAM" id="MobiDB-lite"/>
    </source>
</evidence>
<comment type="caution">
    <text evidence="2">The sequence shown here is derived from an EMBL/GenBank/DDBJ whole genome shotgun (WGS) entry which is preliminary data.</text>
</comment>
<dbReference type="AlphaFoldDB" id="A0AAW9SI98"/>
<proteinExistence type="predicted"/>
<organism evidence="2 3">
    <name type="scientific">Corynebacterium amycolatum</name>
    <dbReference type="NCBI Taxonomy" id="43765"/>
    <lineage>
        <taxon>Bacteria</taxon>
        <taxon>Bacillati</taxon>
        <taxon>Actinomycetota</taxon>
        <taxon>Actinomycetes</taxon>
        <taxon>Mycobacteriales</taxon>
        <taxon>Corynebacteriaceae</taxon>
        <taxon>Corynebacterium</taxon>
    </lineage>
</organism>
<dbReference type="InterPro" id="IPR055726">
    <property type="entry name" value="DUF7302"/>
</dbReference>
<dbReference type="Pfam" id="PF23976">
    <property type="entry name" value="DUF7302"/>
    <property type="match status" value="1"/>
</dbReference>
<gene>
    <name evidence="2" type="ORF">QP460_004845</name>
</gene>
<sequence>MKLVNKANGVEVSVCDERGQELLSEGAWERIDAPKKTPRRTSRSKTATE</sequence>
<dbReference type="Proteomes" id="UP001223646">
    <property type="component" value="Unassembled WGS sequence"/>
</dbReference>
<reference evidence="2" key="2">
    <citation type="submission" date="2024-05" db="EMBL/GenBank/DDBJ databases">
        <authorList>
            <person name="Wolfe A."/>
        </authorList>
    </citation>
    <scope>NUCLEOTIDE SEQUENCE</scope>
    <source>
        <strain evidence="2">UMB1064</strain>
    </source>
</reference>
<evidence type="ECO:0000313" key="2">
    <source>
        <dbReference type="EMBL" id="MEO3716914.1"/>
    </source>
</evidence>
<evidence type="ECO:0000313" key="3">
    <source>
        <dbReference type="Proteomes" id="UP001223646"/>
    </source>
</evidence>